<gene>
    <name evidence="1" type="ORF">KSP40_PGU004959</name>
</gene>
<protein>
    <submittedName>
        <fullName evidence="1">Uncharacterized protein</fullName>
    </submittedName>
</protein>
<keyword evidence="2" id="KW-1185">Reference proteome</keyword>
<reference evidence="1 2" key="1">
    <citation type="journal article" date="2022" name="Nat. Plants">
        <title>Genomes of leafy and leafless Platanthera orchids illuminate the evolution of mycoheterotrophy.</title>
        <authorList>
            <person name="Li M.H."/>
            <person name="Liu K.W."/>
            <person name="Li Z."/>
            <person name="Lu H.C."/>
            <person name="Ye Q.L."/>
            <person name="Zhang D."/>
            <person name="Wang J.Y."/>
            <person name="Li Y.F."/>
            <person name="Zhong Z.M."/>
            <person name="Liu X."/>
            <person name="Yu X."/>
            <person name="Liu D.K."/>
            <person name="Tu X.D."/>
            <person name="Liu B."/>
            <person name="Hao Y."/>
            <person name="Liao X.Y."/>
            <person name="Jiang Y.T."/>
            <person name="Sun W.H."/>
            <person name="Chen J."/>
            <person name="Chen Y.Q."/>
            <person name="Ai Y."/>
            <person name="Zhai J.W."/>
            <person name="Wu S.S."/>
            <person name="Zhou Z."/>
            <person name="Hsiao Y.Y."/>
            <person name="Wu W.L."/>
            <person name="Chen Y.Y."/>
            <person name="Lin Y.F."/>
            <person name="Hsu J.L."/>
            <person name="Li C.Y."/>
            <person name="Wang Z.W."/>
            <person name="Zhao X."/>
            <person name="Zhong W.Y."/>
            <person name="Ma X.K."/>
            <person name="Ma L."/>
            <person name="Huang J."/>
            <person name="Chen G.Z."/>
            <person name="Huang M.Z."/>
            <person name="Huang L."/>
            <person name="Peng D.H."/>
            <person name="Luo Y.B."/>
            <person name="Zou S.Q."/>
            <person name="Chen S.P."/>
            <person name="Lan S."/>
            <person name="Tsai W.C."/>
            <person name="Van de Peer Y."/>
            <person name="Liu Z.J."/>
        </authorList>
    </citation>
    <scope>NUCLEOTIDE SEQUENCE [LARGE SCALE GENOMIC DNA]</scope>
    <source>
        <strain evidence="1">Lor288</strain>
    </source>
</reference>
<accession>A0ABR2MH88</accession>
<dbReference type="EMBL" id="JBBWWR010000007">
    <property type="protein sequence ID" value="KAK8963509.1"/>
    <property type="molecule type" value="Genomic_DNA"/>
</dbReference>
<sequence length="94" mass="10852">MGGWSLSCWCNGHKARRRKQHGRICGHYNSAFRISVLEDKDVVKEEVVDAFRIYLASLPMDHDPLYDAEAVAGIMPSFHDISDVEFQDKWGRVW</sequence>
<proteinExistence type="predicted"/>
<comment type="caution">
    <text evidence="1">The sequence shown here is derived from an EMBL/GenBank/DDBJ whole genome shotgun (WGS) entry which is preliminary data.</text>
</comment>
<dbReference type="Proteomes" id="UP001412067">
    <property type="component" value="Unassembled WGS sequence"/>
</dbReference>
<name>A0ABR2MH88_9ASPA</name>
<organism evidence="1 2">
    <name type="scientific">Platanthera guangdongensis</name>
    <dbReference type="NCBI Taxonomy" id="2320717"/>
    <lineage>
        <taxon>Eukaryota</taxon>
        <taxon>Viridiplantae</taxon>
        <taxon>Streptophyta</taxon>
        <taxon>Embryophyta</taxon>
        <taxon>Tracheophyta</taxon>
        <taxon>Spermatophyta</taxon>
        <taxon>Magnoliopsida</taxon>
        <taxon>Liliopsida</taxon>
        <taxon>Asparagales</taxon>
        <taxon>Orchidaceae</taxon>
        <taxon>Orchidoideae</taxon>
        <taxon>Orchideae</taxon>
        <taxon>Orchidinae</taxon>
        <taxon>Platanthera</taxon>
    </lineage>
</organism>
<evidence type="ECO:0000313" key="2">
    <source>
        <dbReference type="Proteomes" id="UP001412067"/>
    </source>
</evidence>
<evidence type="ECO:0000313" key="1">
    <source>
        <dbReference type="EMBL" id="KAK8963509.1"/>
    </source>
</evidence>